<proteinExistence type="predicted"/>
<accession>A0A1S6HKW1</accession>
<dbReference type="EMBL" id="CP014782">
    <property type="protein sequence ID" value="AQS36171.1"/>
    <property type="molecule type" value="Genomic_DNA"/>
</dbReference>
<keyword evidence="2" id="KW-1185">Reference proteome</keyword>
<evidence type="ECO:0008006" key="3">
    <source>
        <dbReference type="Google" id="ProtNLM"/>
    </source>
</evidence>
<organism evidence="1 2">
    <name type="scientific">Shewanella psychrophila</name>
    <dbReference type="NCBI Taxonomy" id="225848"/>
    <lineage>
        <taxon>Bacteria</taxon>
        <taxon>Pseudomonadati</taxon>
        <taxon>Pseudomonadota</taxon>
        <taxon>Gammaproteobacteria</taxon>
        <taxon>Alteromonadales</taxon>
        <taxon>Shewanellaceae</taxon>
        <taxon>Shewanella</taxon>
    </lineage>
</organism>
<dbReference type="Proteomes" id="UP000189545">
    <property type="component" value="Chromosome"/>
</dbReference>
<gene>
    <name evidence="1" type="ORF">Sps_00982</name>
</gene>
<dbReference type="STRING" id="225848.Sps_00982"/>
<reference evidence="1 2" key="1">
    <citation type="submission" date="2016-03" db="EMBL/GenBank/DDBJ databases">
        <title>Complete genome sequence of Shewanella psychrophila WP2, a deep sea bacterium isolated from west Pacific sediment.</title>
        <authorList>
            <person name="Xu G."/>
            <person name="Jian H."/>
        </authorList>
    </citation>
    <scope>NUCLEOTIDE SEQUENCE [LARGE SCALE GENOMIC DNA]</scope>
    <source>
        <strain evidence="1 2">WP2</strain>
    </source>
</reference>
<sequence length="295" mass="31653">MILMNTLIKAGQILGRGLEQAACRIELKRVGGDGMFWQRQGGPLNAGLWCPKQDWQKLVFAMTGIPDPVNLSSELLPCVSAGMLEGEAPWLLNALEPVPNACGLLPEIYPVLTLTHAEVGDITCVLINWPQEQWQNIVSDWSPFAGSSASLSLSLVAGFALQTSASPQLPAAGGGVWLDGDISVERGEALLWCNGPLAKVTLTQGEQGGKFSLVIDELVVERNLLYTPVIAEIARVTLPISHLGAMMTGDKLEAEVSLNAEVRLCYQDEEENILLGTASLLRSGDELLAQVEILA</sequence>
<dbReference type="AlphaFoldDB" id="A0A1S6HKW1"/>
<dbReference type="KEGG" id="spsw:Sps_00982"/>
<evidence type="ECO:0000313" key="2">
    <source>
        <dbReference type="Proteomes" id="UP000189545"/>
    </source>
</evidence>
<protein>
    <recommendedName>
        <fullName evidence="3">Type III secretion system apparatus protein YscQ/HrcQ</fullName>
    </recommendedName>
</protein>
<evidence type="ECO:0000313" key="1">
    <source>
        <dbReference type="EMBL" id="AQS36171.1"/>
    </source>
</evidence>
<name>A0A1S6HKW1_9GAMM</name>